<dbReference type="Pfam" id="PF20753">
    <property type="entry name" value="DUF6558_C"/>
    <property type="match status" value="1"/>
</dbReference>
<protein>
    <submittedName>
        <fullName evidence="2">Phage tail protein</fullName>
    </submittedName>
</protein>
<dbReference type="KEGG" id="bteq:G4P54_09185"/>
<organism evidence="2 3">
    <name type="scientific">Bacillus tequilensis</name>
    <dbReference type="NCBI Taxonomy" id="227866"/>
    <lineage>
        <taxon>Bacteria</taxon>
        <taxon>Bacillati</taxon>
        <taxon>Bacillota</taxon>
        <taxon>Bacilli</taxon>
        <taxon>Bacillales</taxon>
        <taxon>Bacillaceae</taxon>
        <taxon>Bacillus</taxon>
    </lineage>
</organism>
<dbReference type="Proteomes" id="UP000501914">
    <property type="component" value="Chromosome"/>
</dbReference>
<keyword evidence="3" id="KW-1185">Reference proteome</keyword>
<accession>A0A6H0WIJ5</accession>
<name>A0A6H0WIJ5_9BACI</name>
<dbReference type="Gene3D" id="2.40.30.200">
    <property type="match status" value="1"/>
</dbReference>
<dbReference type="InterPro" id="IPR006520">
    <property type="entry name" value="Dit_BPSPP_N"/>
</dbReference>
<feature type="domain" description="Phage tail-like C-terminal" evidence="1">
    <location>
        <begin position="133"/>
        <end position="247"/>
    </location>
</feature>
<evidence type="ECO:0000259" key="1">
    <source>
        <dbReference type="Pfam" id="PF20753"/>
    </source>
</evidence>
<dbReference type="InterPro" id="IPR048276">
    <property type="entry name" value="Phage_tail-like_C"/>
</dbReference>
<evidence type="ECO:0000313" key="2">
    <source>
        <dbReference type="EMBL" id="QIW79964.1"/>
    </source>
</evidence>
<gene>
    <name evidence="2" type="ORF">G4P54_09185</name>
</gene>
<sequence length="253" mass="29488">MIRQSQYFMFDNVKSIDYGVENVNTESGLVEESFLGSRSVNETYVKGRSEPYTEGVKRESKQFPLNFYVGENYDEKKIRAIKRWLDVDDYKPLAFSENLDIVYYAMPVDTSDLVHNAARHGYVRLTMKCNSPYAYSRNTSTHSFDISSGMKIIELHNKGDVAIYPTVEIFKIGDGDVKIENLSDYTEPFILSNLKDREVVEVNGVKEIIESSLYGNERYDDFNDNYIRLDYGKNRLKVTGKCKLRFTFRFKYR</sequence>
<reference evidence="2 3" key="1">
    <citation type="submission" date="2020-02" db="EMBL/GenBank/DDBJ databases">
        <title>Genome sequencing, annotation and comparative genomic analysis of Bacillus tequilensis EA-CB0015, an effective biological control agent against Pseudocercospora fijiensis in banana plants.</title>
        <authorList>
            <person name="Cuellar-Gaviria T.Z."/>
            <person name="Ju K.-S."/>
            <person name="Villegas-Escobar V."/>
        </authorList>
    </citation>
    <scope>NUCLEOTIDE SEQUENCE [LARGE SCALE GENOMIC DNA]</scope>
    <source>
        <strain evidence="2 3">EA-CB0015</strain>
    </source>
</reference>
<dbReference type="AlphaFoldDB" id="A0A6H0WIJ5"/>
<dbReference type="NCBIfam" id="TIGR01633">
    <property type="entry name" value="phi3626_gp14_N"/>
    <property type="match status" value="1"/>
</dbReference>
<dbReference type="EMBL" id="CP048852">
    <property type="protein sequence ID" value="QIW79964.1"/>
    <property type="molecule type" value="Genomic_DNA"/>
</dbReference>
<dbReference type="RefSeq" id="WP_167872432.1">
    <property type="nucleotide sequence ID" value="NZ_CP048852.1"/>
</dbReference>
<evidence type="ECO:0000313" key="3">
    <source>
        <dbReference type="Proteomes" id="UP000501914"/>
    </source>
</evidence>
<proteinExistence type="predicted"/>